<protein>
    <submittedName>
        <fullName evidence="3">PhnD/SsuA/transferrin family substrate-binding protein</fullName>
    </submittedName>
</protein>
<feature type="chain" id="PRO_5047330586" evidence="2">
    <location>
        <begin position="20"/>
        <end position="312"/>
    </location>
</feature>
<evidence type="ECO:0000313" key="3">
    <source>
        <dbReference type="EMBL" id="MBU9723463.1"/>
    </source>
</evidence>
<proteinExistence type="predicted"/>
<feature type="region of interest" description="Disordered" evidence="1">
    <location>
        <begin position="26"/>
        <end position="50"/>
    </location>
</feature>
<feature type="signal peptide" evidence="2">
    <location>
        <begin position="1"/>
        <end position="19"/>
    </location>
</feature>
<comment type="caution">
    <text evidence="3">The sequence shown here is derived from an EMBL/GenBank/DDBJ whole genome shotgun (WGS) entry which is preliminary data.</text>
</comment>
<evidence type="ECO:0000256" key="1">
    <source>
        <dbReference type="SAM" id="MobiDB-lite"/>
    </source>
</evidence>
<feature type="compositionally biased region" description="Low complexity" evidence="1">
    <location>
        <begin position="26"/>
        <end position="39"/>
    </location>
</feature>
<reference evidence="3 4" key="1">
    <citation type="submission" date="2021-06" db="EMBL/GenBank/DDBJ databases">
        <title>Bacillus sp. RD4P76, an endophyte from a halophyte.</title>
        <authorList>
            <person name="Sun J.-Q."/>
        </authorList>
    </citation>
    <scope>NUCLEOTIDE SEQUENCE [LARGE SCALE GENOMIC DNA]</scope>
    <source>
        <strain evidence="3 4">JCM 17098</strain>
    </source>
</reference>
<dbReference type="PANTHER" id="PTHR35841">
    <property type="entry name" value="PHOSPHONATES-BINDING PERIPLASMIC PROTEIN"/>
    <property type="match status" value="1"/>
</dbReference>
<sequence>MLSIFKSIVFVFISILLLAACGEAETETQAETPTSPETAGESSQSDGVDRSEWPEKIRFAVTGIEGMEELQRRYDVFQELIEDLMGVEFEFFALSDRTISTTALEYDQVDIILSGPSEYVLTKSAVPTAEPLAAVERDAYHTVFIVAEDSEFKTLEDLKGHKIAMKDTGSTSGHIGPSSILIDAGFDLDRDVNILLLGGASVEALKSGEVDAVGDGIRVFNKMVEEDGEGVWRLLHEGPPLPQDPFVANPNLPESFKAEFKRVLLENQEEILNAILNHEDNNKYINAKIVEISDADYDLMRETYSTLGIELE</sequence>
<dbReference type="SUPFAM" id="SSF53850">
    <property type="entry name" value="Periplasmic binding protein-like II"/>
    <property type="match status" value="1"/>
</dbReference>
<dbReference type="PROSITE" id="PS51257">
    <property type="entry name" value="PROKAR_LIPOPROTEIN"/>
    <property type="match status" value="1"/>
</dbReference>
<gene>
    <name evidence="3" type="ORF">KS407_18765</name>
</gene>
<accession>A0ABS6JY03</accession>
<evidence type="ECO:0000313" key="4">
    <source>
        <dbReference type="Proteomes" id="UP000790580"/>
    </source>
</evidence>
<dbReference type="RefSeq" id="WP_088073378.1">
    <property type="nucleotide sequence ID" value="NZ_JAHQCR010000077.1"/>
</dbReference>
<organism evidence="3 4">
    <name type="scientific">Evansella alkalicola</name>
    <dbReference type="NCBI Taxonomy" id="745819"/>
    <lineage>
        <taxon>Bacteria</taxon>
        <taxon>Bacillati</taxon>
        <taxon>Bacillota</taxon>
        <taxon>Bacilli</taxon>
        <taxon>Bacillales</taxon>
        <taxon>Bacillaceae</taxon>
        <taxon>Evansella</taxon>
    </lineage>
</organism>
<keyword evidence="4" id="KW-1185">Reference proteome</keyword>
<name>A0ABS6JY03_9BACI</name>
<dbReference type="Gene3D" id="3.40.190.10">
    <property type="entry name" value="Periplasmic binding protein-like II"/>
    <property type="match status" value="2"/>
</dbReference>
<keyword evidence="2" id="KW-0732">Signal</keyword>
<dbReference type="Pfam" id="PF12974">
    <property type="entry name" value="Phosphonate-bd"/>
    <property type="match status" value="1"/>
</dbReference>
<evidence type="ECO:0000256" key="2">
    <source>
        <dbReference type="SAM" id="SignalP"/>
    </source>
</evidence>
<dbReference type="PANTHER" id="PTHR35841:SF1">
    <property type="entry name" value="PHOSPHONATES-BINDING PERIPLASMIC PROTEIN"/>
    <property type="match status" value="1"/>
</dbReference>
<dbReference type="Proteomes" id="UP000790580">
    <property type="component" value="Unassembled WGS sequence"/>
</dbReference>
<dbReference type="EMBL" id="JAHQCR010000077">
    <property type="protein sequence ID" value="MBU9723463.1"/>
    <property type="molecule type" value="Genomic_DNA"/>
</dbReference>